<evidence type="ECO:0000256" key="2">
    <source>
        <dbReference type="ARBA" id="ARBA00022475"/>
    </source>
</evidence>
<keyword evidence="4 6" id="KW-1133">Transmembrane helix</keyword>
<keyword evidence="5 6" id="KW-0472">Membrane</keyword>
<dbReference type="EMBL" id="JBHULX010000004">
    <property type="protein sequence ID" value="MFD2590700.1"/>
    <property type="molecule type" value="Genomic_DNA"/>
</dbReference>
<sequence>MFGIINYEVFILSGILLNITPGTDTMYILSRSISQGKKAGFLSVMGIATGALFHCIFTAFGISLLIAQSPVAFDIIKYAGALYMLYLGGQILYTEFFTTKTTTVQSASPIPEGRDIYFSGVLTNLLNPKVALFFLAFLPQFVATSHSKEALPFVLLGATFITTGVLWCFSLVFFASKASDRIRKNPSIKKKLDLVTAVVFIILASKLAFF</sequence>
<comment type="caution">
    <text evidence="7">The sequence shown here is derived from an EMBL/GenBank/DDBJ whole genome shotgun (WGS) entry which is preliminary data.</text>
</comment>
<keyword evidence="8" id="KW-1185">Reference proteome</keyword>
<dbReference type="PANTHER" id="PTHR30086">
    <property type="entry name" value="ARGININE EXPORTER PROTEIN ARGO"/>
    <property type="match status" value="1"/>
</dbReference>
<dbReference type="Proteomes" id="UP001597459">
    <property type="component" value="Unassembled WGS sequence"/>
</dbReference>
<dbReference type="PANTHER" id="PTHR30086:SF20">
    <property type="entry name" value="ARGININE EXPORTER PROTEIN ARGO-RELATED"/>
    <property type="match status" value="1"/>
</dbReference>
<keyword evidence="3 6" id="KW-0812">Transmembrane</keyword>
<protein>
    <submittedName>
        <fullName evidence="7">LysE family translocator</fullName>
    </submittedName>
</protein>
<organism evidence="7 8">
    <name type="scientific">Aquimarina hainanensis</name>
    <dbReference type="NCBI Taxonomy" id="1578017"/>
    <lineage>
        <taxon>Bacteria</taxon>
        <taxon>Pseudomonadati</taxon>
        <taxon>Bacteroidota</taxon>
        <taxon>Flavobacteriia</taxon>
        <taxon>Flavobacteriales</taxon>
        <taxon>Flavobacteriaceae</taxon>
        <taxon>Aquimarina</taxon>
    </lineage>
</organism>
<dbReference type="PIRSF" id="PIRSF006324">
    <property type="entry name" value="LeuE"/>
    <property type="match status" value="1"/>
</dbReference>
<dbReference type="RefSeq" id="WP_176028614.1">
    <property type="nucleotide sequence ID" value="NZ_JBHSJV010000001.1"/>
</dbReference>
<feature type="transmembrane region" description="Helical" evidence="6">
    <location>
        <begin position="150"/>
        <end position="172"/>
    </location>
</feature>
<evidence type="ECO:0000256" key="3">
    <source>
        <dbReference type="ARBA" id="ARBA00022692"/>
    </source>
</evidence>
<evidence type="ECO:0000256" key="6">
    <source>
        <dbReference type="SAM" id="Phobius"/>
    </source>
</evidence>
<accession>A0ABW5N8A8</accession>
<evidence type="ECO:0000313" key="7">
    <source>
        <dbReference type="EMBL" id="MFD2590700.1"/>
    </source>
</evidence>
<gene>
    <name evidence="7" type="ORF">ACFSTE_07625</name>
</gene>
<name>A0ABW5N8A8_9FLAO</name>
<dbReference type="Pfam" id="PF01810">
    <property type="entry name" value="LysE"/>
    <property type="match status" value="1"/>
</dbReference>
<evidence type="ECO:0000256" key="4">
    <source>
        <dbReference type="ARBA" id="ARBA00022989"/>
    </source>
</evidence>
<comment type="subcellular location">
    <subcellularLocation>
        <location evidence="1">Cell membrane</location>
        <topology evidence="1">Multi-pass membrane protein</topology>
    </subcellularLocation>
</comment>
<keyword evidence="2" id="KW-1003">Cell membrane</keyword>
<reference evidence="8" key="1">
    <citation type="journal article" date="2019" name="Int. J. Syst. Evol. Microbiol.">
        <title>The Global Catalogue of Microorganisms (GCM) 10K type strain sequencing project: providing services to taxonomists for standard genome sequencing and annotation.</title>
        <authorList>
            <consortium name="The Broad Institute Genomics Platform"/>
            <consortium name="The Broad Institute Genome Sequencing Center for Infectious Disease"/>
            <person name="Wu L."/>
            <person name="Ma J."/>
        </authorList>
    </citation>
    <scope>NUCLEOTIDE SEQUENCE [LARGE SCALE GENOMIC DNA]</scope>
    <source>
        <strain evidence="8">KCTC 42423</strain>
    </source>
</reference>
<evidence type="ECO:0000256" key="1">
    <source>
        <dbReference type="ARBA" id="ARBA00004651"/>
    </source>
</evidence>
<feature type="transmembrane region" description="Helical" evidence="6">
    <location>
        <begin position="116"/>
        <end position="138"/>
    </location>
</feature>
<evidence type="ECO:0000256" key="5">
    <source>
        <dbReference type="ARBA" id="ARBA00023136"/>
    </source>
</evidence>
<feature type="transmembrane region" description="Helical" evidence="6">
    <location>
        <begin position="6"/>
        <end position="29"/>
    </location>
</feature>
<evidence type="ECO:0000313" key="8">
    <source>
        <dbReference type="Proteomes" id="UP001597459"/>
    </source>
</evidence>
<proteinExistence type="predicted"/>
<feature type="transmembrane region" description="Helical" evidence="6">
    <location>
        <begin position="41"/>
        <end position="66"/>
    </location>
</feature>
<dbReference type="InterPro" id="IPR001123">
    <property type="entry name" value="LeuE-type"/>
</dbReference>